<evidence type="ECO:0000313" key="5">
    <source>
        <dbReference type="Proteomes" id="UP001324533"/>
    </source>
</evidence>
<evidence type="ECO:0000259" key="3">
    <source>
        <dbReference type="PROSITE" id="PS50206"/>
    </source>
</evidence>
<dbReference type="InterPro" id="IPR036873">
    <property type="entry name" value="Rhodanese-like_dom_sf"/>
</dbReference>
<reference evidence="4 5" key="1">
    <citation type="submission" date="2023-06" db="EMBL/GenBank/DDBJ databases">
        <title>Rock-solubilizing bacteria, Microbacterium invictum, promotes re-establishment of vegetation in rocky wasteland by accelerating rock bio-weathering and reshaping soil bacterial community.</title>
        <authorList>
            <person name="Liu C."/>
        </authorList>
    </citation>
    <scope>NUCLEOTIDE SEQUENCE [LARGE SCALE GENOMIC DNA]</scope>
    <source>
        <strain evidence="4 5">X-18</strain>
    </source>
</reference>
<sequence>MPLLITALELASELKAGRSVRLLDVRWRLNLPEGRPGYVSGHLPAAVYVDLERELADRGHPEVGRYPLPRHSALQDSTRRWGIREGDLVVAYDDNDAVPAARAWWLLRDRGVDVRVLDGGIRAWVAAGLPIERGDVLPPRGDIILPERDPGVATIDDAARAPASGYLIDVRSPEHYRGQSTRLDDVAGHVPGAVNIPTVSHIAPDGTLRPAEDIRATIAAASVDPSAQITLYCGTGIASAHSALAFARAGIDTRIYVGSWSQWTLSSTRPIALGPTPSAALLGW</sequence>
<feature type="domain" description="Rhodanese" evidence="3">
    <location>
        <begin position="16"/>
        <end position="133"/>
    </location>
</feature>
<dbReference type="InterPro" id="IPR001763">
    <property type="entry name" value="Rhodanese-like_dom"/>
</dbReference>
<dbReference type="SMART" id="SM00450">
    <property type="entry name" value="RHOD"/>
    <property type="match status" value="2"/>
</dbReference>
<dbReference type="RefSeq" id="WP_322410864.1">
    <property type="nucleotide sequence ID" value="NZ_CP139779.1"/>
</dbReference>
<dbReference type="Gene3D" id="3.40.250.10">
    <property type="entry name" value="Rhodanese-like domain"/>
    <property type="match status" value="2"/>
</dbReference>
<dbReference type="CDD" id="cd01448">
    <property type="entry name" value="TST_Repeat_1"/>
    <property type="match status" value="1"/>
</dbReference>
<dbReference type="EC" id="2.8.1.-" evidence="4"/>
<evidence type="ECO:0000313" key="4">
    <source>
        <dbReference type="EMBL" id="WQB70727.1"/>
    </source>
</evidence>
<accession>A0ABZ0VD43</accession>
<dbReference type="PANTHER" id="PTHR11364">
    <property type="entry name" value="THIOSULFATE SULFERTANSFERASE"/>
    <property type="match status" value="1"/>
</dbReference>
<dbReference type="Pfam" id="PF00581">
    <property type="entry name" value="Rhodanese"/>
    <property type="match status" value="2"/>
</dbReference>
<evidence type="ECO:0000256" key="1">
    <source>
        <dbReference type="ARBA" id="ARBA00022679"/>
    </source>
</evidence>
<dbReference type="GO" id="GO:0016740">
    <property type="term" value="F:transferase activity"/>
    <property type="evidence" value="ECO:0007669"/>
    <property type="project" value="UniProtKB-KW"/>
</dbReference>
<evidence type="ECO:0000256" key="2">
    <source>
        <dbReference type="ARBA" id="ARBA00022737"/>
    </source>
</evidence>
<keyword evidence="1 4" id="KW-0808">Transferase</keyword>
<dbReference type="SUPFAM" id="SSF52821">
    <property type="entry name" value="Rhodanese/Cell cycle control phosphatase"/>
    <property type="match status" value="2"/>
</dbReference>
<protein>
    <submittedName>
        <fullName evidence="4">Sulfurtransferase</fullName>
        <ecNumber evidence="4">2.8.1.-</ecNumber>
    </submittedName>
</protein>
<proteinExistence type="predicted"/>
<keyword evidence="2" id="KW-0677">Repeat</keyword>
<dbReference type="Proteomes" id="UP001324533">
    <property type="component" value="Chromosome"/>
</dbReference>
<dbReference type="InterPro" id="IPR045078">
    <property type="entry name" value="TST/MPST-like"/>
</dbReference>
<name>A0ABZ0VD43_9MICO</name>
<dbReference type="PROSITE" id="PS50206">
    <property type="entry name" value="RHODANESE_3"/>
    <property type="match status" value="2"/>
</dbReference>
<keyword evidence="5" id="KW-1185">Reference proteome</keyword>
<dbReference type="EMBL" id="CP139779">
    <property type="protein sequence ID" value="WQB70727.1"/>
    <property type="molecule type" value="Genomic_DNA"/>
</dbReference>
<feature type="domain" description="Rhodanese" evidence="3">
    <location>
        <begin position="161"/>
        <end position="272"/>
    </location>
</feature>
<dbReference type="PANTHER" id="PTHR11364:SF27">
    <property type="entry name" value="SULFURTRANSFERASE"/>
    <property type="match status" value="1"/>
</dbReference>
<gene>
    <name evidence="4" type="ORF">T9R20_01865</name>
</gene>
<dbReference type="CDD" id="cd01449">
    <property type="entry name" value="TST_Repeat_2"/>
    <property type="match status" value="1"/>
</dbReference>
<organism evidence="4 5">
    <name type="scientific">Microbacterium invictum</name>
    <dbReference type="NCBI Taxonomy" id="515415"/>
    <lineage>
        <taxon>Bacteria</taxon>
        <taxon>Bacillati</taxon>
        <taxon>Actinomycetota</taxon>
        <taxon>Actinomycetes</taxon>
        <taxon>Micrococcales</taxon>
        <taxon>Microbacteriaceae</taxon>
        <taxon>Microbacterium</taxon>
    </lineage>
</organism>